<dbReference type="AlphaFoldDB" id="A0A8W8L123"/>
<dbReference type="Pfam" id="PF03184">
    <property type="entry name" value="DDE_1"/>
    <property type="match status" value="1"/>
</dbReference>
<protein>
    <recommendedName>
        <fullName evidence="1">DDE-1 domain-containing protein</fullName>
    </recommendedName>
</protein>
<keyword evidence="3" id="KW-1185">Reference proteome</keyword>
<dbReference type="PANTHER" id="PTHR19303">
    <property type="entry name" value="TRANSPOSON"/>
    <property type="match status" value="1"/>
</dbReference>
<evidence type="ECO:0000313" key="3">
    <source>
        <dbReference type="Proteomes" id="UP000005408"/>
    </source>
</evidence>
<dbReference type="GO" id="GO:0003677">
    <property type="term" value="F:DNA binding"/>
    <property type="evidence" value="ECO:0007669"/>
    <property type="project" value="TreeGrafter"/>
</dbReference>
<sequence length="469" mass="53303">MSILNFIKKRKRDEFLPDPEKENSKEEAELCEFINDSLELPKTPKREKRGTYNVYSPEIRAKIGKYAVENGVMNASRHFTSELGSPVRESTIRNLKKAYMKSRDRTPCRRVLELPKGDRGRPLMLGKYDELVQNHIRKLRLNGGIVNTWIVMSISRAVLMVHQKSLLSEFGGPITIEKSLAESILRRMGYAKRKGTKSVKVLPSDFENVKADFLQRIKTVVKKHSIPECLIINVDETGVNIVPVGNWTMDLEGNKQVKITGLDDKRQITVTLASTASGVLLDPQVIYEGKTPACHPKFKFPEGWAITQSENHWANSVTTRELVNSIIIPYVKSTRKRLGIKATSKALLLWDVFRGHQDDEARAILKRNNIELVYIPPNCTDQLQPLDQLVNKEFKGALKKEFQKWYADSILDKMSEKSDDESVVSSINLKLSVLKPVHAQWLVRAIDSITARKELLVKSFETTGILNVI</sequence>
<reference evidence="2" key="1">
    <citation type="submission" date="2022-08" db="UniProtKB">
        <authorList>
            <consortium name="EnsemblMetazoa"/>
        </authorList>
    </citation>
    <scope>IDENTIFICATION</scope>
    <source>
        <strain evidence="2">05x7-T-G4-1.051#20</strain>
    </source>
</reference>
<name>A0A8W8L123_MAGGI</name>
<feature type="domain" description="DDE-1" evidence="1">
    <location>
        <begin position="265"/>
        <end position="415"/>
    </location>
</feature>
<accession>A0A8W8L123</accession>
<dbReference type="InterPro" id="IPR004875">
    <property type="entry name" value="DDE_SF_endonuclease_dom"/>
</dbReference>
<organism evidence="2 3">
    <name type="scientific">Magallana gigas</name>
    <name type="common">Pacific oyster</name>
    <name type="synonym">Crassostrea gigas</name>
    <dbReference type="NCBI Taxonomy" id="29159"/>
    <lineage>
        <taxon>Eukaryota</taxon>
        <taxon>Metazoa</taxon>
        <taxon>Spiralia</taxon>
        <taxon>Lophotrochozoa</taxon>
        <taxon>Mollusca</taxon>
        <taxon>Bivalvia</taxon>
        <taxon>Autobranchia</taxon>
        <taxon>Pteriomorphia</taxon>
        <taxon>Ostreida</taxon>
        <taxon>Ostreoidea</taxon>
        <taxon>Ostreidae</taxon>
        <taxon>Magallana</taxon>
    </lineage>
</organism>
<dbReference type="EnsemblMetazoa" id="G26138.1">
    <property type="protein sequence ID" value="G26138.1:cds"/>
    <property type="gene ID" value="G26138"/>
</dbReference>
<dbReference type="Proteomes" id="UP000005408">
    <property type="component" value="Unassembled WGS sequence"/>
</dbReference>
<dbReference type="GO" id="GO:0005634">
    <property type="term" value="C:nucleus"/>
    <property type="evidence" value="ECO:0007669"/>
    <property type="project" value="TreeGrafter"/>
</dbReference>
<evidence type="ECO:0000313" key="2">
    <source>
        <dbReference type="EnsemblMetazoa" id="G26138.1:cds"/>
    </source>
</evidence>
<evidence type="ECO:0000259" key="1">
    <source>
        <dbReference type="Pfam" id="PF03184"/>
    </source>
</evidence>
<dbReference type="InterPro" id="IPR050863">
    <property type="entry name" value="CenT-Element_Derived"/>
</dbReference>
<proteinExistence type="predicted"/>